<evidence type="ECO:0000313" key="4">
    <source>
        <dbReference type="Proteomes" id="UP001229651"/>
    </source>
</evidence>
<comment type="caution">
    <text evidence="3">The sequence shown here is derived from an EMBL/GenBank/DDBJ whole genome shotgun (WGS) entry which is preliminary data.</text>
</comment>
<dbReference type="EMBL" id="JAUSUT010000001">
    <property type="protein sequence ID" value="MDQ0376268.1"/>
    <property type="molecule type" value="Genomic_DNA"/>
</dbReference>
<dbReference type="InterPro" id="IPR059177">
    <property type="entry name" value="GH29D-like_dom"/>
</dbReference>
<dbReference type="Proteomes" id="UP001229651">
    <property type="component" value="Unassembled WGS sequence"/>
</dbReference>
<dbReference type="Gene3D" id="2.60.40.420">
    <property type="entry name" value="Cupredoxins - blue copper proteins"/>
    <property type="match status" value="1"/>
</dbReference>
<dbReference type="SUPFAM" id="SSF49503">
    <property type="entry name" value="Cupredoxins"/>
    <property type="match status" value="1"/>
</dbReference>
<dbReference type="Pfam" id="PF13290">
    <property type="entry name" value="CHB_HEX_C_1"/>
    <property type="match status" value="2"/>
</dbReference>
<feature type="domain" description="GH29D-like beta-sandwich" evidence="2">
    <location>
        <begin position="262"/>
        <end position="327"/>
    </location>
</feature>
<reference evidence="3 4" key="1">
    <citation type="submission" date="2023-07" db="EMBL/GenBank/DDBJ databases">
        <title>Sequencing the genomes of 1000 actinobacteria strains.</title>
        <authorList>
            <person name="Klenk H.-P."/>
        </authorList>
    </citation>
    <scope>NUCLEOTIDE SEQUENCE [LARGE SCALE GENOMIC DNA]</scope>
    <source>
        <strain evidence="3 4">DSM 45805</strain>
    </source>
</reference>
<name>A0ABU0EMG8_9PSEU</name>
<evidence type="ECO:0000313" key="3">
    <source>
        <dbReference type="EMBL" id="MDQ0376268.1"/>
    </source>
</evidence>
<protein>
    <submittedName>
        <fullName evidence="3">Cupredoxin-like copper-binding protein</fullName>
    </submittedName>
</protein>
<gene>
    <name evidence="3" type="ORF">FB470_000262</name>
</gene>
<organism evidence="3 4">
    <name type="scientific">Amycolatopsis thermophila</name>
    <dbReference type="NCBI Taxonomy" id="206084"/>
    <lineage>
        <taxon>Bacteria</taxon>
        <taxon>Bacillati</taxon>
        <taxon>Actinomycetota</taxon>
        <taxon>Actinomycetes</taxon>
        <taxon>Pseudonocardiales</taxon>
        <taxon>Pseudonocardiaceae</taxon>
        <taxon>Amycolatopsis</taxon>
    </lineage>
</organism>
<feature type="domain" description="GH29D-like beta-sandwich" evidence="2">
    <location>
        <begin position="452"/>
        <end position="511"/>
    </location>
</feature>
<dbReference type="InterPro" id="IPR058094">
    <property type="entry name" value="Ig-like_OmpL47-like"/>
</dbReference>
<keyword evidence="1" id="KW-0732">Signal</keyword>
<evidence type="ECO:0000256" key="1">
    <source>
        <dbReference type="SAM" id="SignalP"/>
    </source>
</evidence>
<dbReference type="Gene3D" id="2.60.40.10">
    <property type="entry name" value="Immunoglobulins"/>
    <property type="match status" value="2"/>
</dbReference>
<sequence length="538" mass="55462">MRILRGVLVAGTATLCLLTGTTTAALAEPVPVTGTSVAPLADQVLTWTANDSMTEYASAPATAVAGAATIVFENSTATGNTTAMTHTLTFDTTTPGYNHDVDVNITASPLDSQGGRHEVQATLTPGKYRYYCAMPGHTMSGELIVTEGGGQQDTTPPEVTATVDGNTDGDGNYIGTATVTLAATDDSSGVDTVEYTLDDDNYRPYDGPITITAPGAHNVHYRATDKAGNAAEPKTLVVTVVQPDNDTTPPVATATVAGDRNDSGNYAGSATVTLAATDSGSGVATIEYTVDGSGFRTYSQPVVLSQTGTHTLTYRATDKAGNTSQPKSLTVVVDPLGDVVAPYVTADLSGEVNTQGSYVGKATLTLAATDTESGVASIEYDLDGAGFVRYGQPVTLTAVGTHMLHYRATDRAGNASAVQMLSFTIAEAGDVTAPVVSVQLAGAQNWSWDFVGPVTVTLSATDEASGVSRIQYSVDGSAFTRYTKPFVIDHVGTHTIRYKATDEAGNTSATASVTFTVAAATGPSHQAPHPNAADQRMV</sequence>
<dbReference type="InterPro" id="IPR013783">
    <property type="entry name" value="Ig-like_fold"/>
</dbReference>
<dbReference type="Gene3D" id="3.30.1920.20">
    <property type="match status" value="2"/>
</dbReference>
<feature type="chain" id="PRO_5047374899" evidence="1">
    <location>
        <begin position="28"/>
        <end position="538"/>
    </location>
</feature>
<keyword evidence="4" id="KW-1185">Reference proteome</keyword>
<evidence type="ECO:0000259" key="2">
    <source>
        <dbReference type="Pfam" id="PF13290"/>
    </source>
</evidence>
<feature type="signal peptide" evidence="1">
    <location>
        <begin position="1"/>
        <end position="27"/>
    </location>
</feature>
<dbReference type="RefSeq" id="WP_306988044.1">
    <property type="nucleotide sequence ID" value="NZ_JAUSUT010000001.1"/>
</dbReference>
<proteinExistence type="predicted"/>
<dbReference type="InterPro" id="IPR008972">
    <property type="entry name" value="Cupredoxin"/>
</dbReference>
<accession>A0ABU0EMG8</accession>
<dbReference type="NCBIfam" id="NF047446">
    <property type="entry name" value="barrel_OmpL47"/>
    <property type="match status" value="4"/>
</dbReference>